<sequence>MNKLGRATERAMGMSDTAWERHANPWSGWTRVAILPMLAIAIWSRVWIGWWSLVLTVMLIAWIWINPRIFPRPKSIDNWMSQGVLGERIWLANEPGTVADHHIRITRVLTAVAGVGALVFISGLIWLNLAATLFGLAVTMLGKLWFIDRMVWIYREQTHVARIQE</sequence>
<dbReference type="EMBL" id="SJPU01000001">
    <property type="protein sequence ID" value="TWU19373.1"/>
    <property type="molecule type" value="Genomic_DNA"/>
</dbReference>
<feature type="transmembrane region" description="Helical" evidence="1">
    <location>
        <begin position="47"/>
        <end position="65"/>
    </location>
</feature>
<dbReference type="RefSeq" id="WP_302117960.1">
    <property type="nucleotide sequence ID" value="NZ_SJPU01000001.1"/>
</dbReference>
<evidence type="ECO:0000256" key="1">
    <source>
        <dbReference type="SAM" id="Phobius"/>
    </source>
</evidence>
<name>A0A5C6C4B2_9BACT</name>
<keyword evidence="3" id="KW-1185">Reference proteome</keyword>
<dbReference type="Proteomes" id="UP000319908">
    <property type="component" value="Unassembled WGS sequence"/>
</dbReference>
<keyword evidence="1" id="KW-0812">Transmembrane</keyword>
<accession>A0A5C6C4B2</accession>
<keyword evidence="1" id="KW-1133">Transmembrane helix</keyword>
<dbReference type="AlphaFoldDB" id="A0A5C6C4B2"/>
<proteinExistence type="predicted"/>
<dbReference type="Pfam" id="PF20358">
    <property type="entry name" value="DUF6653"/>
    <property type="match status" value="1"/>
</dbReference>
<evidence type="ECO:0000313" key="3">
    <source>
        <dbReference type="Proteomes" id="UP000319908"/>
    </source>
</evidence>
<gene>
    <name evidence="2" type="ORF">Poly21_15450</name>
</gene>
<feature type="transmembrane region" description="Helical" evidence="1">
    <location>
        <begin position="133"/>
        <end position="154"/>
    </location>
</feature>
<evidence type="ECO:0000313" key="2">
    <source>
        <dbReference type="EMBL" id="TWU19373.1"/>
    </source>
</evidence>
<keyword evidence="1" id="KW-0472">Membrane</keyword>
<protein>
    <submittedName>
        <fullName evidence="2">Uncharacterized protein</fullName>
    </submittedName>
</protein>
<dbReference type="InterPro" id="IPR046595">
    <property type="entry name" value="DUF6653"/>
</dbReference>
<organism evidence="2 3">
    <name type="scientific">Allorhodopirellula heiligendammensis</name>
    <dbReference type="NCBI Taxonomy" id="2714739"/>
    <lineage>
        <taxon>Bacteria</taxon>
        <taxon>Pseudomonadati</taxon>
        <taxon>Planctomycetota</taxon>
        <taxon>Planctomycetia</taxon>
        <taxon>Pirellulales</taxon>
        <taxon>Pirellulaceae</taxon>
        <taxon>Allorhodopirellula</taxon>
    </lineage>
</organism>
<comment type="caution">
    <text evidence="2">The sequence shown here is derived from an EMBL/GenBank/DDBJ whole genome shotgun (WGS) entry which is preliminary data.</text>
</comment>
<reference evidence="2 3" key="1">
    <citation type="journal article" date="2020" name="Antonie Van Leeuwenhoek">
        <title>Rhodopirellula heiligendammensis sp. nov., Rhodopirellula pilleata sp. nov., and Rhodopirellula solitaria sp. nov. isolated from natural or artificial marine surfaces in Northern Germany and California, USA, and emended description of the genus Rhodopirellula.</title>
        <authorList>
            <person name="Kallscheuer N."/>
            <person name="Wiegand S."/>
            <person name="Jogler M."/>
            <person name="Boedeker C."/>
            <person name="Peeters S.H."/>
            <person name="Rast P."/>
            <person name="Heuer A."/>
            <person name="Jetten M.S.M."/>
            <person name="Rohde M."/>
            <person name="Jogler C."/>
        </authorList>
    </citation>
    <scope>NUCLEOTIDE SEQUENCE [LARGE SCALE GENOMIC DNA]</scope>
    <source>
        <strain evidence="2 3">Poly21</strain>
    </source>
</reference>